<protein>
    <recommendedName>
        <fullName evidence="6">Methylamine utilisation protein MauE domain-containing protein</fullName>
    </recommendedName>
</protein>
<dbReference type="RefSeq" id="WP_132494855.1">
    <property type="nucleotide sequence ID" value="NZ_SMKW01000131.1"/>
</dbReference>
<feature type="transmembrane region" description="Helical" evidence="5">
    <location>
        <begin position="111"/>
        <end position="129"/>
    </location>
</feature>
<dbReference type="OrthoDB" id="3679622at2"/>
<evidence type="ECO:0000256" key="1">
    <source>
        <dbReference type="ARBA" id="ARBA00004141"/>
    </source>
</evidence>
<reference evidence="7 8" key="1">
    <citation type="submission" date="2019-03" db="EMBL/GenBank/DDBJ databases">
        <title>Draft genome sequences of novel Actinobacteria.</title>
        <authorList>
            <person name="Sahin N."/>
            <person name="Ay H."/>
            <person name="Saygin H."/>
        </authorList>
    </citation>
    <scope>NUCLEOTIDE SEQUENCE [LARGE SCALE GENOMIC DNA]</scope>
    <source>
        <strain evidence="7 8">7K502</strain>
    </source>
</reference>
<dbReference type="Gene3D" id="3.40.30.10">
    <property type="entry name" value="Glutaredoxin"/>
    <property type="match status" value="1"/>
</dbReference>
<keyword evidence="3 5" id="KW-1133">Transmembrane helix</keyword>
<evidence type="ECO:0000313" key="8">
    <source>
        <dbReference type="Proteomes" id="UP000294947"/>
    </source>
</evidence>
<dbReference type="UniPathway" id="UPA00895"/>
<evidence type="ECO:0000256" key="4">
    <source>
        <dbReference type="ARBA" id="ARBA00023136"/>
    </source>
</evidence>
<evidence type="ECO:0000256" key="3">
    <source>
        <dbReference type="ARBA" id="ARBA00022989"/>
    </source>
</evidence>
<feature type="transmembrane region" description="Helical" evidence="5">
    <location>
        <begin position="70"/>
        <end position="90"/>
    </location>
</feature>
<feature type="transmembrane region" description="Helical" evidence="5">
    <location>
        <begin position="6"/>
        <end position="25"/>
    </location>
</feature>
<evidence type="ECO:0000256" key="5">
    <source>
        <dbReference type="SAM" id="Phobius"/>
    </source>
</evidence>
<dbReference type="Proteomes" id="UP000294947">
    <property type="component" value="Unassembled WGS sequence"/>
</dbReference>
<name>A0A4R4XUL0_9PSEU</name>
<feature type="domain" description="Methylamine utilisation protein MauE" evidence="6">
    <location>
        <begin position="7"/>
        <end position="126"/>
    </location>
</feature>
<dbReference type="InterPro" id="IPR009908">
    <property type="entry name" value="Methylamine_util_MauE"/>
</dbReference>
<dbReference type="Pfam" id="PF07291">
    <property type="entry name" value="MauE"/>
    <property type="match status" value="1"/>
</dbReference>
<evidence type="ECO:0000313" key="7">
    <source>
        <dbReference type="EMBL" id="TDD35106.1"/>
    </source>
</evidence>
<dbReference type="AlphaFoldDB" id="A0A4R4XUL0"/>
<proteinExistence type="predicted"/>
<keyword evidence="8" id="KW-1185">Reference proteome</keyword>
<comment type="caution">
    <text evidence="7">The sequence shown here is derived from an EMBL/GenBank/DDBJ whole genome shotgun (WGS) entry which is preliminary data.</text>
</comment>
<organism evidence="7 8">
    <name type="scientific">Saccharopolyspora elongata</name>
    <dbReference type="NCBI Taxonomy" id="2530387"/>
    <lineage>
        <taxon>Bacteria</taxon>
        <taxon>Bacillati</taxon>
        <taxon>Actinomycetota</taxon>
        <taxon>Actinomycetes</taxon>
        <taxon>Pseudonocardiales</taxon>
        <taxon>Pseudonocardiaceae</taxon>
        <taxon>Saccharopolyspora</taxon>
    </lineage>
</organism>
<gene>
    <name evidence="7" type="ORF">E1288_43575</name>
</gene>
<accession>A0A4R4XUL0</accession>
<dbReference type="EMBL" id="SMKW01000131">
    <property type="protein sequence ID" value="TDD35106.1"/>
    <property type="molecule type" value="Genomic_DNA"/>
</dbReference>
<dbReference type="SUPFAM" id="SSF52833">
    <property type="entry name" value="Thioredoxin-like"/>
    <property type="match status" value="1"/>
</dbReference>
<keyword evidence="2 5" id="KW-0812">Transmembrane</keyword>
<evidence type="ECO:0000256" key="2">
    <source>
        <dbReference type="ARBA" id="ARBA00022692"/>
    </source>
</evidence>
<sequence>MHWFGSAALAVCGVLAFAAISKLRSVGGFARSIEGYRIFPDRMAPVLARVVIAAELLSAVLLVVPPLRVWGAVLAAGLFGAFLTGMISVLRRGMRVDCGCFRAAEKIGVGSVVRTAVLFVLAVLAGLAGDAPVGPVHALLAAVLVAAVFGLSGLLKAPSYGPAPGAVLEIGTDVATFADGGDRVLFAYISPLCGHCRLMLPEFGAAARKLPVVLLSNGEPDEVRDYLDRQGISLPLVTGPDVFDANNVPGPPYAVVTTGTGVVLSHGGANRPEQLAGLLAEAGN</sequence>
<feature type="transmembrane region" description="Helical" evidence="5">
    <location>
        <begin position="46"/>
        <end position="64"/>
    </location>
</feature>
<evidence type="ECO:0000259" key="6">
    <source>
        <dbReference type="Pfam" id="PF07291"/>
    </source>
</evidence>
<comment type="subcellular location">
    <subcellularLocation>
        <location evidence="1">Membrane</location>
        <topology evidence="1">Multi-pass membrane protein</topology>
    </subcellularLocation>
</comment>
<dbReference type="GO" id="GO:0016020">
    <property type="term" value="C:membrane"/>
    <property type="evidence" value="ECO:0007669"/>
    <property type="project" value="UniProtKB-SubCell"/>
</dbReference>
<dbReference type="InterPro" id="IPR036249">
    <property type="entry name" value="Thioredoxin-like_sf"/>
</dbReference>
<keyword evidence="4 5" id="KW-0472">Membrane</keyword>
<feature type="transmembrane region" description="Helical" evidence="5">
    <location>
        <begin position="135"/>
        <end position="155"/>
    </location>
</feature>
<dbReference type="GO" id="GO:0030416">
    <property type="term" value="P:methylamine metabolic process"/>
    <property type="evidence" value="ECO:0007669"/>
    <property type="project" value="InterPro"/>
</dbReference>